<sequence length="137" mass="15643">MGYPFLLKVSSNVKDIVFTDSKQRLDCSFCVSVDNGSLGALRCGTSELVPVFTLLANRQRLMRLCVVFQGSCCFSSCCRTKLVRSMAEDDDEIPEELPVEMREEGHFFDFIDFYRKAEFCDRAIRLEIMEEGKKGEP</sequence>
<name>A0A1Y1I1V6_KLENI</name>
<protein>
    <submittedName>
        <fullName evidence="1">Uncharacterized protein</fullName>
    </submittedName>
</protein>
<gene>
    <name evidence="1" type="ORF">KFL_002110230</name>
</gene>
<proteinExistence type="predicted"/>
<dbReference type="Proteomes" id="UP000054558">
    <property type="component" value="Unassembled WGS sequence"/>
</dbReference>
<dbReference type="EMBL" id="DF237160">
    <property type="protein sequence ID" value="GAQ84905.1"/>
    <property type="molecule type" value="Genomic_DNA"/>
</dbReference>
<evidence type="ECO:0000313" key="2">
    <source>
        <dbReference type="Proteomes" id="UP000054558"/>
    </source>
</evidence>
<evidence type="ECO:0000313" key="1">
    <source>
        <dbReference type="EMBL" id="GAQ84905.1"/>
    </source>
</evidence>
<dbReference type="AlphaFoldDB" id="A0A1Y1I1V6"/>
<accession>A0A1Y1I1V6</accession>
<keyword evidence="2" id="KW-1185">Reference proteome</keyword>
<organism evidence="1 2">
    <name type="scientific">Klebsormidium nitens</name>
    <name type="common">Green alga</name>
    <name type="synonym">Ulothrix nitens</name>
    <dbReference type="NCBI Taxonomy" id="105231"/>
    <lineage>
        <taxon>Eukaryota</taxon>
        <taxon>Viridiplantae</taxon>
        <taxon>Streptophyta</taxon>
        <taxon>Klebsormidiophyceae</taxon>
        <taxon>Klebsormidiales</taxon>
        <taxon>Klebsormidiaceae</taxon>
        <taxon>Klebsormidium</taxon>
    </lineage>
</organism>
<reference evidence="1 2" key="1">
    <citation type="journal article" date="2014" name="Nat. Commun.">
        <title>Klebsormidium flaccidum genome reveals primary factors for plant terrestrial adaptation.</title>
        <authorList>
            <person name="Hori K."/>
            <person name="Maruyama F."/>
            <person name="Fujisawa T."/>
            <person name="Togashi T."/>
            <person name="Yamamoto N."/>
            <person name="Seo M."/>
            <person name="Sato S."/>
            <person name="Yamada T."/>
            <person name="Mori H."/>
            <person name="Tajima N."/>
            <person name="Moriyama T."/>
            <person name="Ikeuchi M."/>
            <person name="Watanabe M."/>
            <person name="Wada H."/>
            <person name="Kobayashi K."/>
            <person name="Saito M."/>
            <person name="Masuda T."/>
            <person name="Sasaki-Sekimoto Y."/>
            <person name="Mashiguchi K."/>
            <person name="Awai K."/>
            <person name="Shimojima M."/>
            <person name="Masuda S."/>
            <person name="Iwai M."/>
            <person name="Nobusawa T."/>
            <person name="Narise T."/>
            <person name="Kondo S."/>
            <person name="Saito H."/>
            <person name="Sato R."/>
            <person name="Murakawa M."/>
            <person name="Ihara Y."/>
            <person name="Oshima-Yamada Y."/>
            <person name="Ohtaka K."/>
            <person name="Satoh M."/>
            <person name="Sonobe K."/>
            <person name="Ishii M."/>
            <person name="Ohtani R."/>
            <person name="Kanamori-Sato M."/>
            <person name="Honoki R."/>
            <person name="Miyazaki D."/>
            <person name="Mochizuki H."/>
            <person name="Umetsu J."/>
            <person name="Higashi K."/>
            <person name="Shibata D."/>
            <person name="Kamiya Y."/>
            <person name="Sato N."/>
            <person name="Nakamura Y."/>
            <person name="Tabata S."/>
            <person name="Ida S."/>
            <person name="Kurokawa K."/>
            <person name="Ohta H."/>
        </authorList>
    </citation>
    <scope>NUCLEOTIDE SEQUENCE [LARGE SCALE GENOMIC DNA]</scope>
    <source>
        <strain evidence="1 2">NIES-2285</strain>
    </source>
</reference>